<dbReference type="PANTHER" id="PTHR23159:SF31">
    <property type="entry name" value="CENTROSOME-ASSOCIATED PROTEIN CEP250 ISOFORM X1"/>
    <property type="match status" value="1"/>
</dbReference>
<feature type="coiled-coil region" evidence="1">
    <location>
        <begin position="521"/>
        <end position="555"/>
    </location>
</feature>
<feature type="region of interest" description="Disordered" evidence="2">
    <location>
        <begin position="165"/>
        <end position="199"/>
    </location>
</feature>
<dbReference type="PANTHER" id="PTHR23159">
    <property type="entry name" value="CENTROSOMAL PROTEIN 2"/>
    <property type="match status" value="1"/>
</dbReference>
<evidence type="ECO:0000256" key="2">
    <source>
        <dbReference type="SAM" id="MobiDB-lite"/>
    </source>
</evidence>
<feature type="compositionally biased region" description="Polar residues" evidence="2">
    <location>
        <begin position="1049"/>
        <end position="1074"/>
    </location>
</feature>
<feature type="region of interest" description="Disordered" evidence="2">
    <location>
        <begin position="782"/>
        <end position="813"/>
    </location>
</feature>
<gene>
    <name evidence="3" type="ORF">BGZ65_004926</name>
</gene>
<feature type="coiled-coil region" evidence="1">
    <location>
        <begin position="595"/>
        <end position="748"/>
    </location>
</feature>
<protein>
    <submittedName>
        <fullName evidence="3">Uncharacterized protein</fullName>
    </submittedName>
</protein>
<feature type="compositionally biased region" description="Low complexity" evidence="2">
    <location>
        <begin position="165"/>
        <end position="175"/>
    </location>
</feature>
<feature type="compositionally biased region" description="Pro residues" evidence="2">
    <location>
        <begin position="1079"/>
        <end position="1092"/>
    </location>
</feature>
<sequence length="1280" mass="140869">MDPSENLLQYESVEILSREAPLTKDTLPPAVDIVKANAFGDVAFPSHTELPDPTTPIAETADAEISSPSTSSTSSTPEESSPRPSAATITATSSSSFYNNLEFDLDIPSTPSPSALSLLPSPSSPQLSSRTIARPVATATTAVAATATIITATRPSVLNTAIKTSSLTSPTTPSSAVTDIMSPSSDTNETPSSTARFGTKKPRVRAGNISQRVNMLESGKNQNNSDLHTVDFNKSQDTFGLDSPDASAFPESFWEELLKEDQPVTVARAATIAAKPTTIRPIVTHKQSMPLRLPSTIKSSGIFGPTINTTLNVVKSPIKHGDDDDCEPDSPLYICSGDPQEDLKQFESRLVRAKELKVKAHLDARDLRASIVALKSELEIVRNVLNRKESEVGDAADIALIYDGQLKELRDKLQQSERKLSRGQGEMEAKIRSLEFLRTETTLRIQTLDRDIKKLQKELGTEQEKNGCYEAQIEDMQSQLNELESYRDAVAAVNAKRDSTNVTRDLDGSEPAKVKELTLQIIDLEDTRNMQATLIEELENKISTVEAEALEFKSKAELEYEALSDGFKTLKNRRSEEIKVLMGQLEQHKLQEQIITKLQSDVDQLQAALDAVANSHSTENARISQVNAELNEALALKDQEVVQVRQNMTEFEGSHVRLVNSLQATLATINEEADAARKSRDEAVKALESLREELEALRHSLPINSKHMSLSQWSAEQQHSQQEQLKAIRELEEKLDGQVEEVKGEQQRAGILEANTKRKSQQLSLDMRRYLQLSTAIVHKTLPPTTAESEMETSDDDDLKASSPFSKTVAEEEKNVGTVSVRTMLKFLSHLQGQQPTTLSHMREGTEVTLAGDHDTDYESQLRVYLLSLNDSSLMEPWVKEKNLEGEIKQLEQRIQSLITDLDVANQKSAEGHSCDEVLRQQLTLVSKEKELVQKETSLHKKEMSLQAREEELVREEDDLQKKMDALPITPPITPFGSPSTSSNLVPHLMAGHQLARDAEKGDEKKQQQVEIVTQQAKLIKTLEDKIVELEKRGPLPPPLHTLIGDETAVSSSPMPGTPRSSAALTRIGSQTIRLNGPPDTPPPTIALPPIPTDGSSGDSIVSPRSTSPGSDEALSPRKKSNSLLHSISSDSLTSRAAIVAATEAAVAAAVTKAQEAQKELSAKLEKSEAELTKTLSRNEELEGELATTVRSSKQGQSTTESEMQKLRQENAELAQVLEDIRKSLDQTQTQVRGLEGLKTQLEAQVQKERQTKDEAVRLQDHLQAQLEAEKQKKKGFMCF</sequence>
<feature type="compositionally biased region" description="Polar residues" evidence="2">
    <location>
        <begin position="181"/>
        <end position="196"/>
    </location>
</feature>
<keyword evidence="4" id="KW-1185">Reference proteome</keyword>
<comment type="caution">
    <text evidence="3">The sequence shown here is derived from an EMBL/GenBank/DDBJ whole genome shotgun (WGS) entry which is preliminary data.</text>
</comment>
<keyword evidence="1" id="KW-0175">Coiled coil</keyword>
<dbReference type="EMBL" id="JAAAHW010003822">
    <property type="protein sequence ID" value="KAF9980584.1"/>
    <property type="molecule type" value="Genomic_DNA"/>
</dbReference>
<evidence type="ECO:0000313" key="4">
    <source>
        <dbReference type="Proteomes" id="UP000749646"/>
    </source>
</evidence>
<feature type="region of interest" description="Disordered" evidence="2">
    <location>
        <begin position="1034"/>
        <end position="1121"/>
    </location>
</feature>
<name>A0A9P6SM19_9FUNG</name>
<proteinExistence type="predicted"/>
<feature type="coiled-coil region" evidence="1">
    <location>
        <begin position="371"/>
        <end position="496"/>
    </location>
</feature>
<feature type="coiled-coil region" evidence="1">
    <location>
        <begin position="881"/>
        <end position="908"/>
    </location>
</feature>
<dbReference type="AlphaFoldDB" id="A0A9P6SM19"/>
<reference evidence="3" key="1">
    <citation type="journal article" date="2020" name="Fungal Divers.">
        <title>Resolving the Mortierellaceae phylogeny through synthesis of multi-gene phylogenetics and phylogenomics.</title>
        <authorList>
            <person name="Vandepol N."/>
            <person name="Liber J."/>
            <person name="Desiro A."/>
            <person name="Na H."/>
            <person name="Kennedy M."/>
            <person name="Barry K."/>
            <person name="Grigoriev I.V."/>
            <person name="Miller A.N."/>
            <person name="O'Donnell K."/>
            <person name="Stajich J.E."/>
            <person name="Bonito G."/>
        </authorList>
    </citation>
    <scope>NUCLEOTIDE SEQUENCE</scope>
    <source>
        <strain evidence="3">MES-2147</strain>
    </source>
</reference>
<feature type="region of interest" description="Disordered" evidence="2">
    <location>
        <begin position="61"/>
        <end position="89"/>
    </location>
</feature>
<feature type="region of interest" description="Disordered" evidence="2">
    <location>
        <begin position="1177"/>
        <end position="1205"/>
    </location>
</feature>
<evidence type="ECO:0000313" key="3">
    <source>
        <dbReference type="EMBL" id="KAF9980584.1"/>
    </source>
</evidence>
<feature type="compositionally biased region" description="Polar residues" evidence="2">
    <location>
        <begin position="1189"/>
        <end position="1202"/>
    </location>
</feature>
<evidence type="ECO:0000256" key="1">
    <source>
        <dbReference type="SAM" id="Coils"/>
    </source>
</evidence>
<feature type="compositionally biased region" description="Polar residues" evidence="2">
    <location>
        <begin position="1095"/>
        <end position="1110"/>
    </location>
</feature>
<organism evidence="3 4">
    <name type="scientific">Modicella reniformis</name>
    <dbReference type="NCBI Taxonomy" id="1440133"/>
    <lineage>
        <taxon>Eukaryota</taxon>
        <taxon>Fungi</taxon>
        <taxon>Fungi incertae sedis</taxon>
        <taxon>Mucoromycota</taxon>
        <taxon>Mortierellomycotina</taxon>
        <taxon>Mortierellomycetes</taxon>
        <taxon>Mortierellales</taxon>
        <taxon>Mortierellaceae</taxon>
        <taxon>Modicella</taxon>
    </lineage>
</organism>
<feature type="compositionally biased region" description="Low complexity" evidence="2">
    <location>
        <begin position="66"/>
        <end position="89"/>
    </location>
</feature>
<feature type="compositionally biased region" description="Acidic residues" evidence="2">
    <location>
        <begin position="789"/>
        <end position="798"/>
    </location>
</feature>
<dbReference type="OrthoDB" id="2439619at2759"/>
<accession>A0A9P6SM19</accession>
<dbReference type="Proteomes" id="UP000749646">
    <property type="component" value="Unassembled WGS sequence"/>
</dbReference>